<sequence>MLGANYVFACKLCHDAGPLSAVCFKTDSQFFLVYNQFSPKAGVEPSVQNYIAFGKVDFLVEVTEYPCSEGCLFTAALLVIHDYPGYVVKPAFQ</sequence>
<protein>
    <submittedName>
        <fullName evidence="1">Uncharacterized protein</fullName>
    </submittedName>
</protein>
<dbReference type="EMBL" id="VSSQ01045848">
    <property type="protein sequence ID" value="MPM99771.1"/>
    <property type="molecule type" value="Genomic_DNA"/>
</dbReference>
<accession>A0A645EER4</accession>
<organism evidence="1">
    <name type="scientific">bioreactor metagenome</name>
    <dbReference type="NCBI Taxonomy" id="1076179"/>
    <lineage>
        <taxon>unclassified sequences</taxon>
        <taxon>metagenomes</taxon>
        <taxon>ecological metagenomes</taxon>
    </lineage>
</organism>
<evidence type="ECO:0000313" key="1">
    <source>
        <dbReference type="EMBL" id="MPM99771.1"/>
    </source>
</evidence>
<name>A0A645EER4_9ZZZZ</name>
<reference evidence="1" key="1">
    <citation type="submission" date="2019-08" db="EMBL/GenBank/DDBJ databases">
        <authorList>
            <person name="Kucharzyk K."/>
            <person name="Murdoch R.W."/>
            <person name="Higgins S."/>
            <person name="Loffler F."/>
        </authorList>
    </citation>
    <scope>NUCLEOTIDE SEQUENCE</scope>
</reference>
<dbReference type="AlphaFoldDB" id="A0A645EER4"/>
<proteinExistence type="predicted"/>
<gene>
    <name evidence="1" type="ORF">SDC9_146965</name>
</gene>
<comment type="caution">
    <text evidence="1">The sequence shown here is derived from an EMBL/GenBank/DDBJ whole genome shotgun (WGS) entry which is preliminary data.</text>
</comment>